<gene>
    <name evidence="2" type="ORF">WQQ_42750</name>
</gene>
<dbReference type="AlphaFoldDB" id="I8T1P4"/>
<evidence type="ECO:0000259" key="1">
    <source>
        <dbReference type="Pfam" id="PF02371"/>
    </source>
</evidence>
<sequence length="60" mass="6536">MGSLDALYSELGRLHERILDRRIKAFVRDDEAASRLAEMPGIGFVTASAIVASVGNARDF</sequence>
<accession>I8T1P4</accession>
<organism evidence="2 3">
    <name type="scientific">Hydrocarboniphaga effusa AP103</name>
    <dbReference type="NCBI Taxonomy" id="1172194"/>
    <lineage>
        <taxon>Bacteria</taxon>
        <taxon>Pseudomonadati</taxon>
        <taxon>Pseudomonadota</taxon>
        <taxon>Gammaproteobacteria</taxon>
        <taxon>Nevskiales</taxon>
        <taxon>Nevskiaceae</taxon>
        <taxon>Hydrocarboniphaga</taxon>
    </lineage>
</organism>
<dbReference type="Pfam" id="PF02371">
    <property type="entry name" value="Transposase_20"/>
    <property type="match status" value="1"/>
</dbReference>
<dbReference type="STRING" id="1172194.WQQ_42750"/>
<evidence type="ECO:0000313" key="3">
    <source>
        <dbReference type="Proteomes" id="UP000003704"/>
    </source>
</evidence>
<name>I8T1P4_9GAMM</name>
<dbReference type="Proteomes" id="UP000003704">
    <property type="component" value="Unassembled WGS sequence"/>
</dbReference>
<dbReference type="GO" id="GO:0003677">
    <property type="term" value="F:DNA binding"/>
    <property type="evidence" value="ECO:0007669"/>
    <property type="project" value="InterPro"/>
</dbReference>
<keyword evidence="3" id="KW-1185">Reference proteome</keyword>
<protein>
    <recommendedName>
        <fullName evidence="1">Transposase IS116/IS110/IS902 C-terminal domain-containing protein</fullName>
    </recommendedName>
</protein>
<reference evidence="2 3" key="1">
    <citation type="journal article" date="2012" name="J. Bacteriol.">
        <title>Genome Sequence of n-Alkane-Degrading Hydrocarboniphaga effusa Strain AP103T (ATCC BAA-332T).</title>
        <authorList>
            <person name="Chang H.K."/>
            <person name="Zylstra G.J."/>
            <person name="Chae J.C."/>
        </authorList>
    </citation>
    <scope>NUCLEOTIDE SEQUENCE [LARGE SCALE GENOMIC DNA]</scope>
    <source>
        <strain evidence="2 3">AP103</strain>
    </source>
</reference>
<dbReference type="GO" id="GO:0006313">
    <property type="term" value="P:DNA transposition"/>
    <property type="evidence" value="ECO:0007669"/>
    <property type="project" value="InterPro"/>
</dbReference>
<dbReference type="OrthoDB" id="5289737at2"/>
<dbReference type="InterPro" id="IPR003346">
    <property type="entry name" value="Transposase_20"/>
</dbReference>
<dbReference type="GO" id="GO:0004803">
    <property type="term" value="F:transposase activity"/>
    <property type="evidence" value="ECO:0007669"/>
    <property type="project" value="InterPro"/>
</dbReference>
<comment type="caution">
    <text evidence="2">The sequence shown here is derived from an EMBL/GenBank/DDBJ whole genome shotgun (WGS) entry which is preliminary data.</text>
</comment>
<proteinExistence type="predicted"/>
<dbReference type="EMBL" id="AKGD01000004">
    <property type="protein sequence ID" value="EIT67840.1"/>
    <property type="molecule type" value="Genomic_DNA"/>
</dbReference>
<feature type="domain" description="Transposase IS116/IS110/IS902 C-terminal" evidence="1">
    <location>
        <begin position="34"/>
        <end position="60"/>
    </location>
</feature>
<evidence type="ECO:0000313" key="2">
    <source>
        <dbReference type="EMBL" id="EIT67840.1"/>
    </source>
</evidence>